<keyword evidence="2" id="KW-1185">Reference proteome</keyword>
<evidence type="ECO:0008006" key="3">
    <source>
        <dbReference type="Google" id="ProtNLM"/>
    </source>
</evidence>
<dbReference type="EMBL" id="MH629685">
    <property type="protein sequence ID" value="AXN58490.1"/>
    <property type="molecule type" value="Genomic_DNA"/>
</dbReference>
<accession>A0A346FKI5</accession>
<name>A0A346FKI5_9CAUD</name>
<reference evidence="1" key="1">
    <citation type="submission" date="2018-07" db="EMBL/GenBank/DDBJ databases">
        <title>Complete genome sequence of the cyanophage S-PRM1 isolated from Singapore coastal waters.</title>
        <authorList>
            <person name="Chenard C."/>
            <person name="Kolundzija S."/>
            <person name="Lauro F.M."/>
        </authorList>
    </citation>
    <scope>NUCLEOTIDE SEQUENCE [LARGE SCALE GENOMIC DNA]</scope>
</reference>
<sequence length="63" mass="7798">MYSLWIHVVAFFQVVVMNCIQPTNWQYCYRVDQWLLPDLVEGYQLWKGEKHPYQNEKDYLQNK</sequence>
<organism evidence="1">
    <name type="scientific">Synechococcus virus S-PRM1</name>
    <dbReference type="NCBI Taxonomy" id="2100130"/>
    <lineage>
        <taxon>Viruses</taxon>
        <taxon>Duplodnaviria</taxon>
        <taxon>Heunggongvirae</taxon>
        <taxon>Uroviricota</taxon>
        <taxon>Caudoviricetes</taxon>
        <taxon>Pantevenvirales</taxon>
        <taxon>Kyanoviridae</taxon>
        <taxon>Makelovirus</taxon>
        <taxon>Makelovirus prm1</taxon>
    </lineage>
</organism>
<protein>
    <recommendedName>
        <fullName evidence="3">Gp181</fullName>
    </recommendedName>
</protein>
<dbReference type="KEGG" id="vg:65115434"/>
<dbReference type="Proteomes" id="UP000259950">
    <property type="component" value="Segment"/>
</dbReference>
<dbReference type="GeneID" id="65115434"/>
<dbReference type="RefSeq" id="YP_010097767.1">
    <property type="nucleotide sequence ID" value="NC_055761.1"/>
</dbReference>
<proteinExistence type="predicted"/>
<evidence type="ECO:0000313" key="1">
    <source>
        <dbReference type="EMBL" id="AXN58490.1"/>
    </source>
</evidence>
<evidence type="ECO:0000313" key="2">
    <source>
        <dbReference type="Proteomes" id="UP000259950"/>
    </source>
</evidence>